<dbReference type="GO" id="GO:0008168">
    <property type="term" value="F:methyltransferase activity"/>
    <property type="evidence" value="ECO:0007669"/>
    <property type="project" value="InterPro"/>
</dbReference>
<dbReference type="PROSITE" id="PS50878">
    <property type="entry name" value="RT_POL"/>
    <property type="match status" value="1"/>
</dbReference>
<proteinExistence type="predicted"/>
<feature type="domain" description="Reverse transcriptase" evidence="1">
    <location>
        <begin position="38"/>
        <end position="307"/>
    </location>
</feature>
<sequence length="471" mass="53198">MPRNLNPRQASSPDHLPNWVLSLYCEDLGPVICHLMNASYNTGIMPSVWKTANVCPVPKTTHPTCKKDWRPISLISTLGKVQERLVLNRLLPLMKPWIKDQFAYMPKSSTTAALLKAYQSWLTDLDNKQPSVVRVLLADMSKAFDKVDHGILLKHLTTRGVPTRMLTWIQSYLSGRKQRVAANGQFSSWKDVTFGVPQGGVLSPYLFLVYMSSRTTIHATTTNIGYADDIGLSRCMPCVTAETDDTMQEETAHLDSWATQNNMVMNGDKSYELRICFSRIPPVLPPLILGGKEVPVVTCATYLGFKMTSNLKWDSHISHATKKGSQRLHYLRLLAKGGMPPDDLTTVYTTLIRSVLEYANVMYVGCNKTQSKTLESVQKRASRIINRNGGIQTTARLPALKSRRDEAALKLFQQMCSEDHPLHYMTASNRQRQTGRTLRNHNHRTLPTCRTERLKNSFLFHATKLYNQSLS</sequence>
<gene>
    <name evidence="2" type="primary">Hypp671</name>
    <name evidence="2" type="ORF">BLAG_LOCUS2103</name>
</gene>
<accession>A0A8J9W0P3</accession>
<evidence type="ECO:0000313" key="3">
    <source>
        <dbReference type="Proteomes" id="UP000838412"/>
    </source>
</evidence>
<evidence type="ECO:0000313" key="2">
    <source>
        <dbReference type="EMBL" id="CAH1233292.1"/>
    </source>
</evidence>
<name>A0A8J9W0P3_BRALA</name>
<dbReference type="GO" id="GO:0016706">
    <property type="term" value="F:2-oxoglutarate-dependent dioxygenase activity"/>
    <property type="evidence" value="ECO:0007669"/>
    <property type="project" value="InterPro"/>
</dbReference>
<dbReference type="Pfam" id="PF09004">
    <property type="entry name" value="ALKBH8_N"/>
    <property type="match status" value="1"/>
</dbReference>
<protein>
    <submittedName>
        <fullName evidence="2">Hypp671 protein</fullName>
    </submittedName>
</protein>
<dbReference type="InterPro" id="IPR000477">
    <property type="entry name" value="RT_dom"/>
</dbReference>
<dbReference type="OrthoDB" id="10037236at2759"/>
<dbReference type="EMBL" id="OV696686">
    <property type="protein sequence ID" value="CAH1233292.1"/>
    <property type="molecule type" value="Genomic_DNA"/>
</dbReference>
<dbReference type="Pfam" id="PF00078">
    <property type="entry name" value="RVT_1"/>
    <property type="match status" value="1"/>
</dbReference>
<dbReference type="PANTHER" id="PTHR33332">
    <property type="entry name" value="REVERSE TRANSCRIPTASE DOMAIN-CONTAINING PROTEIN"/>
    <property type="match status" value="1"/>
</dbReference>
<keyword evidence="3" id="KW-1185">Reference proteome</keyword>
<dbReference type="InterPro" id="IPR043502">
    <property type="entry name" value="DNA/RNA_pol_sf"/>
</dbReference>
<dbReference type="CDD" id="cd01650">
    <property type="entry name" value="RT_nLTR_like"/>
    <property type="match status" value="1"/>
</dbReference>
<dbReference type="AlphaFoldDB" id="A0A8J9W0P3"/>
<dbReference type="Proteomes" id="UP000838412">
    <property type="component" value="Chromosome 1"/>
</dbReference>
<reference evidence="2" key="1">
    <citation type="submission" date="2022-01" db="EMBL/GenBank/DDBJ databases">
        <authorList>
            <person name="Braso-Vives M."/>
        </authorList>
    </citation>
    <scope>NUCLEOTIDE SEQUENCE</scope>
</reference>
<organism evidence="2 3">
    <name type="scientific">Branchiostoma lanceolatum</name>
    <name type="common">Common lancelet</name>
    <name type="synonym">Amphioxus lanceolatum</name>
    <dbReference type="NCBI Taxonomy" id="7740"/>
    <lineage>
        <taxon>Eukaryota</taxon>
        <taxon>Metazoa</taxon>
        <taxon>Chordata</taxon>
        <taxon>Cephalochordata</taxon>
        <taxon>Leptocardii</taxon>
        <taxon>Amphioxiformes</taxon>
        <taxon>Branchiostomatidae</taxon>
        <taxon>Branchiostoma</taxon>
    </lineage>
</organism>
<dbReference type="InterPro" id="IPR015095">
    <property type="entry name" value="AlkB_hom8_N"/>
</dbReference>
<dbReference type="SUPFAM" id="SSF56672">
    <property type="entry name" value="DNA/RNA polymerases"/>
    <property type="match status" value="1"/>
</dbReference>
<evidence type="ECO:0000259" key="1">
    <source>
        <dbReference type="PROSITE" id="PS50878"/>
    </source>
</evidence>